<evidence type="ECO:0000313" key="2">
    <source>
        <dbReference type="Proteomes" id="UP000233040"/>
    </source>
</evidence>
<proteinExistence type="predicted"/>
<dbReference type="Ensembl" id="ENSCCAT00000010026.1">
    <property type="protein sequence ID" value="ENSCCAP00000001471.1"/>
    <property type="gene ID" value="ENSCCAG00000009494.1"/>
</dbReference>
<dbReference type="AlphaFoldDB" id="A0A2K5PCV6"/>
<reference evidence="1" key="2">
    <citation type="submission" date="2025-09" db="UniProtKB">
        <authorList>
            <consortium name="Ensembl"/>
        </authorList>
    </citation>
    <scope>IDENTIFICATION</scope>
</reference>
<dbReference type="GeneTree" id="ENSGT00910000147472"/>
<protein>
    <submittedName>
        <fullName evidence="1">Uncharacterized protein</fullName>
    </submittedName>
</protein>
<sequence>MKNEHETHLRLPLTWSVVCPTVLVHFHPSFNGLTVPHGWGGLTIMEEGERHISYGGKQEKRACAGKVPFLKPSDLRRLIHYHENSTGKTWPHDPITSHWFPPTTCGHSR</sequence>
<reference evidence="1" key="1">
    <citation type="submission" date="2025-08" db="UniProtKB">
        <authorList>
            <consortium name="Ensembl"/>
        </authorList>
    </citation>
    <scope>IDENTIFICATION</scope>
</reference>
<accession>A0A2K5PCV6</accession>
<dbReference type="Proteomes" id="UP000233040">
    <property type="component" value="Unassembled WGS sequence"/>
</dbReference>
<organism evidence="1 2">
    <name type="scientific">Cebus imitator</name>
    <name type="common">Panamanian white-faced capuchin</name>
    <name type="synonym">Cebus capucinus imitator</name>
    <dbReference type="NCBI Taxonomy" id="2715852"/>
    <lineage>
        <taxon>Eukaryota</taxon>
        <taxon>Metazoa</taxon>
        <taxon>Chordata</taxon>
        <taxon>Craniata</taxon>
        <taxon>Vertebrata</taxon>
        <taxon>Euteleostomi</taxon>
        <taxon>Mammalia</taxon>
        <taxon>Eutheria</taxon>
        <taxon>Euarchontoglires</taxon>
        <taxon>Primates</taxon>
        <taxon>Haplorrhini</taxon>
        <taxon>Platyrrhini</taxon>
        <taxon>Cebidae</taxon>
        <taxon>Cebinae</taxon>
        <taxon>Cebus</taxon>
    </lineage>
</organism>
<evidence type="ECO:0000313" key="1">
    <source>
        <dbReference type="Ensembl" id="ENSCCAP00000001471.1"/>
    </source>
</evidence>
<dbReference type="OMA" id="ITSHWVP"/>
<name>A0A2K5PCV6_CEBIM</name>
<keyword evidence="2" id="KW-1185">Reference proteome</keyword>